<dbReference type="NCBIfam" id="NF004837">
    <property type="entry name" value="PRK06187.1"/>
    <property type="match status" value="1"/>
</dbReference>
<dbReference type="Pfam" id="PF00501">
    <property type="entry name" value="AMP-binding"/>
    <property type="match status" value="1"/>
</dbReference>
<sequence>MTDRGYGSWLTQHALRNGQRTALVDDVGGAVTTYSQLETRTNQLAAALDANGVQRGDRVAMLLLNSPQMMEIYFAVAKLGAIAVPVNFRLHASEVAYVLEDSGSSFLFHSTAFAELAADATADNRRIQRSVMVPTLAERATTSGGDSAGDYEEFLAGGSPERVEREISHDDICVLMYTSGTTGRPKGAMLTHGNFFYNAVNGMGFDSGLGRTDITISAAPLFHIGALGVHTLPFLFIGAQVVITEAFAPDAWLEAVSRHKVTKAFLVPAMWAAVAQSGALQTADLSTLRSGISGGAPCPITVITALREAGMEFTEGFGMTETAPIAACLQPEDVVAHAGSIGRPAQFNDFRIVDEEGVQVPTGEVGELCVRGPNVFIGYWNKPDETANALRNGWFHTGDLAHVDEEGFYTLVDRKKDMVITGGENVYPIEVEQVMYQHPEVREVAVIGVPDAKWGERVMAVVVLTEGASVDADGLRQWTRGRIAHFKAPSEVVLVDELPRTATGKLLKRNLRQELGGPDAAVSR</sequence>
<dbReference type="InterPro" id="IPR050237">
    <property type="entry name" value="ATP-dep_AMP-bd_enzyme"/>
</dbReference>
<dbReference type="Pfam" id="PF13193">
    <property type="entry name" value="AMP-binding_C"/>
    <property type="match status" value="1"/>
</dbReference>
<dbReference type="PANTHER" id="PTHR43767">
    <property type="entry name" value="LONG-CHAIN-FATTY-ACID--COA LIGASE"/>
    <property type="match status" value="1"/>
</dbReference>
<reference evidence="4" key="1">
    <citation type="journal article" date="2019" name="Int. J. Syst. Evol. Microbiol.">
        <title>The Global Catalogue of Microorganisms (GCM) 10K type strain sequencing project: providing services to taxonomists for standard genome sequencing and annotation.</title>
        <authorList>
            <consortium name="The Broad Institute Genomics Platform"/>
            <consortium name="The Broad Institute Genome Sequencing Center for Infectious Disease"/>
            <person name="Wu L."/>
            <person name="Ma J."/>
        </authorList>
    </citation>
    <scope>NUCLEOTIDE SEQUENCE [LARGE SCALE GENOMIC DNA]</scope>
    <source>
        <strain evidence="4">JCM 11882</strain>
    </source>
</reference>
<dbReference type="Gene3D" id="3.30.300.30">
    <property type="match status" value="1"/>
</dbReference>
<dbReference type="EMBL" id="JBHSHP010000061">
    <property type="protein sequence ID" value="MFC4756595.1"/>
    <property type="molecule type" value="Genomic_DNA"/>
</dbReference>
<dbReference type="PANTHER" id="PTHR43767:SF1">
    <property type="entry name" value="NONRIBOSOMAL PEPTIDE SYNTHASE PES1 (EUROFUNG)-RELATED"/>
    <property type="match status" value="1"/>
</dbReference>
<accession>A0ABV9PW62</accession>
<dbReference type="InterPro" id="IPR000873">
    <property type="entry name" value="AMP-dep_synth/lig_dom"/>
</dbReference>
<dbReference type="InterPro" id="IPR045851">
    <property type="entry name" value="AMP-bd_C_sf"/>
</dbReference>
<comment type="caution">
    <text evidence="3">The sequence shown here is derived from an EMBL/GenBank/DDBJ whole genome shotgun (WGS) entry which is preliminary data.</text>
</comment>
<dbReference type="InterPro" id="IPR020845">
    <property type="entry name" value="AMP-binding_CS"/>
</dbReference>
<protein>
    <submittedName>
        <fullName evidence="3">Long-chain fatty acid--CoA ligase</fullName>
    </submittedName>
</protein>
<keyword evidence="4" id="KW-1185">Reference proteome</keyword>
<feature type="domain" description="AMP-dependent synthetase/ligase" evidence="1">
    <location>
        <begin position="11"/>
        <end position="380"/>
    </location>
</feature>
<dbReference type="PROSITE" id="PS00455">
    <property type="entry name" value="AMP_BINDING"/>
    <property type="match status" value="1"/>
</dbReference>
<evidence type="ECO:0000313" key="3">
    <source>
        <dbReference type="EMBL" id="MFC4756595.1"/>
    </source>
</evidence>
<evidence type="ECO:0000259" key="1">
    <source>
        <dbReference type="Pfam" id="PF00501"/>
    </source>
</evidence>
<dbReference type="SUPFAM" id="SSF56801">
    <property type="entry name" value="Acetyl-CoA synthetase-like"/>
    <property type="match status" value="1"/>
</dbReference>
<evidence type="ECO:0000259" key="2">
    <source>
        <dbReference type="Pfam" id="PF13193"/>
    </source>
</evidence>
<dbReference type="Gene3D" id="3.40.50.12780">
    <property type="entry name" value="N-terminal domain of ligase-like"/>
    <property type="match status" value="1"/>
</dbReference>
<feature type="domain" description="AMP-binding enzyme C-terminal" evidence="2">
    <location>
        <begin position="430"/>
        <end position="505"/>
    </location>
</feature>
<gene>
    <name evidence="3" type="ORF">ACFO7U_17650</name>
</gene>
<organism evidence="3 4">
    <name type="scientific">Dietzia aurantiaca</name>
    <dbReference type="NCBI Taxonomy" id="983873"/>
    <lineage>
        <taxon>Bacteria</taxon>
        <taxon>Bacillati</taxon>
        <taxon>Actinomycetota</taxon>
        <taxon>Actinomycetes</taxon>
        <taxon>Mycobacteriales</taxon>
        <taxon>Dietziaceae</taxon>
        <taxon>Dietzia</taxon>
    </lineage>
</organism>
<proteinExistence type="predicted"/>
<evidence type="ECO:0000313" key="4">
    <source>
        <dbReference type="Proteomes" id="UP001595836"/>
    </source>
</evidence>
<dbReference type="Proteomes" id="UP001595836">
    <property type="component" value="Unassembled WGS sequence"/>
</dbReference>
<dbReference type="InterPro" id="IPR042099">
    <property type="entry name" value="ANL_N_sf"/>
</dbReference>
<dbReference type="InterPro" id="IPR025110">
    <property type="entry name" value="AMP-bd_C"/>
</dbReference>
<dbReference type="CDD" id="cd17631">
    <property type="entry name" value="FACL_FadD13-like"/>
    <property type="match status" value="1"/>
</dbReference>
<dbReference type="RefSeq" id="WP_344996783.1">
    <property type="nucleotide sequence ID" value="NZ_BAABCD010000057.1"/>
</dbReference>
<keyword evidence="3" id="KW-0436">Ligase</keyword>
<dbReference type="GO" id="GO:0016874">
    <property type="term" value="F:ligase activity"/>
    <property type="evidence" value="ECO:0007669"/>
    <property type="project" value="UniProtKB-KW"/>
</dbReference>
<name>A0ABV9PW62_9ACTN</name>